<protein>
    <recommendedName>
        <fullName evidence="2">Sulfatase N-terminal domain-containing protein</fullName>
    </recommendedName>
</protein>
<reference evidence="1" key="1">
    <citation type="submission" date="2018-05" db="EMBL/GenBank/DDBJ databases">
        <authorList>
            <person name="Lanie J.A."/>
            <person name="Ng W.-L."/>
            <person name="Kazmierczak K.M."/>
            <person name="Andrzejewski T.M."/>
            <person name="Davidsen T.M."/>
            <person name="Wayne K.J."/>
            <person name="Tettelin H."/>
            <person name="Glass J.I."/>
            <person name="Rusch D."/>
            <person name="Podicherti R."/>
            <person name="Tsui H.-C.T."/>
            <person name="Winkler M.E."/>
        </authorList>
    </citation>
    <scope>NUCLEOTIDE SEQUENCE</scope>
</reference>
<feature type="non-terminal residue" evidence="1">
    <location>
        <position position="61"/>
    </location>
</feature>
<accession>A0A382WHB1</accession>
<gene>
    <name evidence="1" type="ORF">METZ01_LOCUS410589</name>
</gene>
<sequence length="61" mass="6511">MPYQALGGAMNTKRSARSLLLISCLATLPVLASSTPAVDRPNVILLMGDDHGWEETGYNGH</sequence>
<evidence type="ECO:0000313" key="1">
    <source>
        <dbReference type="EMBL" id="SVD57735.1"/>
    </source>
</evidence>
<dbReference type="AlphaFoldDB" id="A0A382WHB1"/>
<evidence type="ECO:0008006" key="2">
    <source>
        <dbReference type="Google" id="ProtNLM"/>
    </source>
</evidence>
<proteinExistence type="predicted"/>
<dbReference type="EMBL" id="UINC01159569">
    <property type="protein sequence ID" value="SVD57735.1"/>
    <property type="molecule type" value="Genomic_DNA"/>
</dbReference>
<name>A0A382WHB1_9ZZZZ</name>
<organism evidence="1">
    <name type="scientific">marine metagenome</name>
    <dbReference type="NCBI Taxonomy" id="408172"/>
    <lineage>
        <taxon>unclassified sequences</taxon>
        <taxon>metagenomes</taxon>
        <taxon>ecological metagenomes</taxon>
    </lineage>
</organism>